<dbReference type="PANTHER" id="PTHR30185:SF15">
    <property type="entry name" value="CRYPTIC BETA-GLUCOSIDE BGL OPERON ANTITERMINATOR"/>
    <property type="match status" value="1"/>
</dbReference>
<dbReference type="Pfam" id="PF03123">
    <property type="entry name" value="CAT_RBD"/>
    <property type="match status" value="1"/>
</dbReference>
<dbReference type="GO" id="GO:0006355">
    <property type="term" value="P:regulation of DNA-templated transcription"/>
    <property type="evidence" value="ECO:0007669"/>
    <property type="project" value="InterPro"/>
</dbReference>
<dbReference type="SMART" id="SM01061">
    <property type="entry name" value="CAT_RBD"/>
    <property type="match status" value="1"/>
</dbReference>
<dbReference type="AlphaFoldDB" id="E7G7G5"/>
<dbReference type="Gene3D" id="1.10.1790.10">
    <property type="entry name" value="PRD domain"/>
    <property type="match status" value="2"/>
</dbReference>
<dbReference type="Gene3D" id="2.30.24.10">
    <property type="entry name" value="CAT RNA-binding domain"/>
    <property type="match status" value="1"/>
</dbReference>
<feature type="domain" description="PRD" evidence="2">
    <location>
        <begin position="168"/>
        <end position="275"/>
    </location>
</feature>
<sequence>MIITKPLNNNVVMAKNNKQEEVIVVGTGIGFHKKAGDVIDERKIQKVFSVADNNKLAELISQIPGVYIELTEKIVQYARRKYHLELNQNIYLGLTDHIYFALQRLQENIDLDNPFLIDIQHFYQQEYKIGLYAKEMIHRMFHIQISDDEVGYIAMHIIENEFQQKRQDFDKIFKVVNESVCFIRKYYLKDVKESSLAYTRLVNHVKYFAKRYVEGHENQSQNRLLKETIQGVFQKEQKCINRLSLHLKDEFGKEMSESEKNYLILHLRNCCELKE</sequence>
<reference evidence="3 4" key="1">
    <citation type="submission" date="2010-12" db="EMBL/GenBank/DDBJ databases">
        <title>The Genome Sequence of Coprobacillus sp. strain 29_1.</title>
        <authorList>
            <consortium name="The Broad Institute Genome Sequencing Platform"/>
            <person name="Earl A."/>
            <person name="Ward D."/>
            <person name="Feldgarden M."/>
            <person name="Gevers D."/>
            <person name="Daigneault M."/>
            <person name="Sibley C.D."/>
            <person name="White A."/>
            <person name="Strauss J."/>
            <person name="Allen-Vercoe E."/>
            <person name="Young S.K."/>
            <person name="Zeng Q."/>
            <person name="Gargeya S."/>
            <person name="Fitzgerald M."/>
            <person name="Haas B."/>
            <person name="Abouelleil A."/>
            <person name="Alvarado L."/>
            <person name="Arachchi H.M."/>
            <person name="Berlin A."/>
            <person name="Brown A."/>
            <person name="Chapman S.B."/>
            <person name="Chen Z."/>
            <person name="Dunbar C."/>
            <person name="Freedman E."/>
            <person name="Gearin G."/>
            <person name="Gellesch M."/>
            <person name="Goldberg J."/>
            <person name="Griggs A."/>
            <person name="Gujja S."/>
            <person name="Heilman E."/>
            <person name="Heiman D."/>
            <person name="Howarth C."/>
            <person name="Larson L."/>
            <person name="Lui A."/>
            <person name="MacDonald P.J.P."/>
            <person name="Mehta T."/>
            <person name="Montmayeur A."/>
            <person name="Murphy C."/>
            <person name="Neiman D."/>
            <person name="Pearson M."/>
            <person name="Priest M."/>
            <person name="Roberts A."/>
            <person name="Saif S."/>
            <person name="Shea T."/>
            <person name="Shenoy N."/>
            <person name="Sisk P."/>
            <person name="Stolte C."/>
            <person name="Sykes S."/>
            <person name="White J."/>
            <person name="Yandava C."/>
            <person name="Nusbaum C."/>
            <person name="Birren B."/>
        </authorList>
    </citation>
    <scope>NUCLEOTIDE SEQUENCE [LARGE SCALE GENOMIC DNA]</scope>
    <source>
        <strain evidence="3 4">29_1</strain>
    </source>
</reference>
<comment type="caution">
    <text evidence="3">The sequence shown here is derived from an EMBL/GenBank/DDBJ whole genome shotgun (WGS) entry which is preliminary data.</text>
</comment>
<dbReference type="RefSeq" id="WP_008787795.1">
    <property type="nucleotide sequence ID" value="NZ_AKCB01000001.1"/>
</dbReference>
<dbReference type="Pfam" id="PF00874">
    <property type="entry name" value="PRD"/>
    <property type="match status" value="2"/>
</dbReference>
<dbReference type="STRING" id="100884.GCA_000269565_01028"/>
<dbReference type="SUPFAM" id="SSF63520">
    <property type="entry name" value="PTS-regulatory domain, PRD"/>
    <property type="match status" value="2"/>
</dbReference>
<dbReference type="InterPro" id="IPR050661">
    <property type="entry name" value="BglG_antiterminators"/>
</dbReference>
<dbReference type="GeneID" id="78228910"/>
<proteinExistence type="predicted"/>
<dbReference type="HOGENOM" id="CLU_078802_0_0_9"/>
<name>E7G7G5_9FIRM</name>
<dbReference type="GO" id="GO:0003723">
    <property type="term" value="F:RNA binding"/>
    <property type="evidence" value="ECO:0007669"/>
    <property type="project" value="InterPro"/>
</dbReference>
<keyword evidence="1" id="KW-0677">Repeat</keyword>
<dbReference type="InterPro" id="IPR036650">
    <property type="entry name" value="CAT_RNA-bd_dom_sf"/>
</dbReference>
<protein>
    <recommendedName>
        <fullName evidence="2">PRD domain-containing protein</fullName>
    </recommendedName>
</protein>
<evidence type="ECO:0000313" key="3">
    <source>
        <dbReference type="EMBL" id="EFW06040.1"/>
    </source>
</evidence>
<dbReference type="SUPFAM" id="SSF50151">
    <property type="entry name" value="SacY-like RNA-binding domain"/>
    <property type="match status" value="1"/>
</dbReference>
<organism evidence="3 4">
    <name type="scientific">Coprobacillus cateniformis</name>
    <dbReference type="NCBI Taxonomy" id="100884"/>
    <lineage>
        <taxon>Bacteria</taxon>
        <taxon>Bacillati</taxon>
        <taxon>Bacillota</taxon>
        <taxon>Erysipelotrichia</taxon>
        <taxon>Erysipelotrichales</taxon>
        <taxon>Coprobacillaceae</taxon>
        <taxon>Coprobacillus</taxon>
    </lineage>
</organism>
<dbReference type="PROSITE" id="PS51372">
    <property type="entry name" value="PRD_2"/>
    <property type="match status" value="2"/>
</dbReference>
<evidence type="ECO:0000313" key="4">
    <source>
        <dbReference type="Proteomes" id="UP000003157"/>
    </source>
</evidence>
<accession>E7G7G5</accession>
<dbReference type="InterPro" id="IPR011608">
    <property type="entry name" value="PRD"/>
</dbReference>
<gene>
    <name evidence="3" type="ORF">HMPREF9488_00679</name>
</gene>
<evidence type="ECO:0000259" key="2">
    <source>
        <dbReference type="PROSITE" id="PS51372"/>
    </source>
</evidence>
<dbReference type="InterPro" id="IPR036634">
    <property type="entry name" value="PRD_sf"/>
</dbReference>
<keyword evidence="4" id="KW-1185">Reference proteome</keyword>
<dbReference type="eggNOG" id="COG3711">
    <property type="taxonomic scope" value="Bacteria"/>
</dbReference>
<dbReference type="Proteomes" id="UP000003157">
    <property type="component" value="Unassembled WGS sequence"/>
</dbReference>
<feature type="domain" description="PRD" evidence="2">
    <location>
        <begin position="62"/>
        <end position="167"/>
    </location>
</feature>
<dbReference type="InterPro" id="IPR004341">
    <property type="entry name" value="CAT_RNA-bd_dom"/>
</dbReference>
<dbReference type="PANTHER" id="PTHR30185">
    <property type="entry name" value="CRYPTIC BETA-GLUCOSIDE BGL OPERON ANTITERMINATOR"/>
    <property type="match status" value="1"/>
</dbReference>
<dbReference type="EMBL" id="ADKX01000009">
    <property type="protein sequence ID" value="EFW06040.1"/>
    <property type="molecule type" value="Genomic_DNA"/>
</dbReference>
<dbReference type="OrthoDB" id="9813552at2"/>
<evidence type="ECO:0000256" key="1">
    <source>
        <dbReference type="ARBA" id="ARBA00022737"/>
    </source>
</evidence>